<dbReference type="SMART" id="SM00342">
    <property type="entry name" value="HTH_ARAC"/>
    <property type="match status" value="1"/>
</dbReference>
<sequence length="267" mass="28413">MLDRHNDEAAAPAGPAPLDRAGSSGAVRAAFLASLGDPLFCETLFDAVPDIVFFVKDAAGRYVAVNRTLLARTGFRTKAEVVGRTAEAVFPGALGVEIARQDAAVVASGRPIHGKLELHLYHGGEEGWCLTWKEPILDPAGRVVGLGGISRDLQAVDAERGGLVGLSGVIEHVRTHLDQPLRVADLAALAGLTPFQLDQRLRALFGLSAGQYLTRARIEAACSALRTTDRPIAAIALDCGYGDQAAFTRQFRKSVGLAPSQYQKLHR</sequence>
<protein>
    <submittedName>
        <fullName evidence="6">AraC family transcriptional regulator</fullName>
    </submittedName>
</protein>
<evidence type="ECO:0000256" key="3">
    <source>
        <dbReference type="ARBA" id="ARBA00023163"/>
    </source>
</evidence>
<accession>A0AAU7XDP2</accession>
<dbReference type="EMBL" id="CP158568">
    <property type="protein sequence ID" value="XBY44984.1"/>
    <property type="molecule type" value="Genomic_DNA"/>
</dbReference>
<name>A0AAU7XDP2_9HYPH</name>
<evidence type="ECO:0000256" key="1">
    <source>
        <dbReference type="ARBA" id="ARBA00023015"/>
    </source>
</evidence>
<dbReference type="InterPro" id="IPR050204">
    <property type="entry name" value="AraC_XylS_family_regulators"/>
</dbReference>
<dbReference type="Gene3D" id="1.10.10.60">
    <property type="entry name" value="Homeodomain-like"/>
    <property type="match status" value="1"/>
</dbReference>
<dbReference type="InterPro" id="IPR035965">
    <property type="entry name" value="PAS-like_dom_sf"/>
</dbReference>
<gene>
    <name evidence="6" type="ORF">ABS361_01375</name>
</gene>
<dbReference type="PROSITE" id="PS00041">
    <property type="entry name" value="HTH_ARAC_FAMILY_1"/>
    <property type="match status" value="1"/>
</dbReference>
<dbReference type="Pfam" id="PF12833">
    <property type="entry name" value="HTH_18"/>
    <property type="match status" value="1"/>
</dbReference>
<dbReference type="InterPro" id="IPR009057">
    <property type="entry name" value="Homeodomain-like_sf"/>
</dbReference>
<dbReference type="NCBIfam" id="TIGR00229">
    <property type="entry name" value="sensory_box"/>
    <property type="match status" value="1"/>
</dbReference>
<dbReference type="KEGG" id="mflg:ABS361_01375"/>
<dbReference type="InterPro" id="IPR000014">
    <property type="entry name" value="PAS"/>
</dbReference>
<feature type="domain" description="HTH araC/xylS-type" evidence="5">
    <location>
        <begin position="167"/>
        <end position="265"/>
    </location>
</feature>
<dbReference type="GO" id="GO:0003700">
    <property type="term" value="F:DNA-binding transcription factor activity"/>
    <property type="evidence" value="ECO:0007669"/>
    <property type="project" value="InterPro"/>
</dbReference>
<dbReference type="SUPFAM" id="SSF55785">
    <property type="entry name" value="PYP-like sensor domain (PAS domain)"/>
    <property type="match status" value="1"/>
</dbReference>
<dbReference type="SUPFAM" id="SSF46689">
    <property type="entry name" value="Homeodomain-like"/>
    <property type="match status" value="2"/>
</dbReference>
<evidence type="ECO:0000256" key="4">
    <source>
        <dbReference type="SAM" id="MobiDB-lite"/>
    </source>
</evidence>
<keyword evidence="2" id="KW-0238">DNA-binding</keyword>
<dbReference type="InterPro" id="IPR020449">
    <property type="entry name" value="Tscrpt_reg_AraC-type_HTH"/>
</dbReference>
<dbReference type="PANTHER" id="PTHR46796">
    <property type="entry name" value="HTH-TYPE TRANSCRIPTIONAL ACTIVATOR RHAS-RELATED"/>
    <property type="match status" value="1"/>
</dbReference>
<feature type="region of interest" description="Disordered" evidence="4">
    <location>
        <begin position="1"/>
        <end position="21"/>
    </location>
</feature>
<dbReference type="AlphaFoldDB" id="A0AAU7XDP2"/>
<dbReference type="InterPro" id="IPR018062">
    <property type="entry name" value="HTH_AraC-typ_CS"/>
</dbReference>
<evidence type="ECO:0000313" key="6">
    <source>
        <dbReference type="EMBL" id="XBY44984.1"/>
    </source>
</evidence>
<keyword evidence="3" id="KW-0804">Transcription</keyword>
<keyword evidence="1" id="KW-0805">Transcription regulation</keyword>
<dbReference type="GO" id="GO:0043565">
    <property type="term" value="F:sequence-specific DNA binding"/>
    <property type="evidence" value="ECO:0007669"/>
    <property type="project" value="InterPro"/>
</dbReference>
<dbReference type="Pfam" id="PF08448">
    <property type="entry name" value="PAS_4"/>
    <property type="match status" value="1"/>
</dbReference>
<proteinExistence type="predicted"/>
<dbReference type="PRINTS" id="PR00032">
    <property type="entry name" value="HTHARAC"/>
</dbReference>
<organism evidence="6">
    <name type="scientific">Methyloraptor flagellatus</name>
    <dbReference type="NCBI Taxonomy" id="3162530"/>
    <lineage>
        <taxon>Bacteria</taxon>
        <taxon>Pseudomonadati</taxon>
        <taxon>Pseudomonadota</taxon>
        <taxon>Alphaproteobacteria</taxon>
        <taxon>Hyphomicrobiales</taxon>
        <taxon>Ancalomicrobiaceae</taxon>
        <taxon>Methyloraptor</taxon>
    </lineage>
</organism>
<dbReference type="Gene3D" id="3.30.450.20">
    <property type="entry name" value="PAS domain"/>
    <property type="match status" value="1"/>
</dbReference>
<dbReference type="PANTHER" id="PTHR46796:SF13">
    <property type="entry name" value="HTH-TYPE TRANSCRIPTIONAL ACTIVATOR RHAS"/>
    <property type="match status" value="1"/>
</dbReference>
<dbReference type="PROSITE" id="PS01124">
    <property type="entry name" value="HTH_ARAC_FAMILY_2"/>
    <property type="match status" value="1"/>
</dbReference>
<dbReference type="RefSeq" id="WP_407050077.1">
    <property type="nucleotide sequence ID" value="NZ_CP158568.1"/>
</dbReference>
<evidence type="ECO:0000259" key="5">
    <source>
        <dbReference type="PROSITE" id="PS01124"/>
    </source>
</evidence>
<dbReference type="InterPro" id="IPR013656">
    <property type="entry name" value="PAS_4"/>
</dbReference>
<reference evidence="6" key="1">
    <citation type="submission" date="2024-06" db="EMBL/GenBank/DDBJ databases">
        <title>Methylostella associata gen. nov., sp. nov., a novel Ancalomicrobiaceae-affiliated facultatively methylotrophic bacteria that feed on methanotrophs of the genus Methylococcus.</title>
        <authorList>
            <person name="Saltykova V."/>
            <person name="Danilova O.V."/>
            <person name="Oshkin I.Y."/>
            <person name="Belova S.E."/>
            <person name="Pimenov N.V."/>
            <person name="Dedysh S.N."/>
        </authorList>
    </citation>
    <scope>NUCLEOTIDE SEQUENCE</scope>
    <source>
        <strain evidence="6">S20</strain>
    </source>
</reference>
<dbReference type="InterPro" id="IPR018060">
    <property type="entry name" value="HTH_AraC"/>
</dbReference>
<evidence type="ECO:0000256" key="2">
    <source>
        <dbReference type="ARBA" id="ARBA00023125"/>
    </source>
</evidence>